<dbReference type="Pfam" id="PF08653">
    <property type="entry name" value="DASH_Dam1"/>
    <property type="match status" value="1"/>
</dbReference>
<dbReference type="EMBL" id="KN823213">
    <property type="protein sequence ID" value="KIO19590.1"/>
    <property type="molecule type" value="Genomic_DNA"/>
</dbReference>
<evidence type="ECO:0000256" key="6">
    <source>
        <dbReference type="ARBA" id="ARBA00022454"/>
    </source>
</evidence>
<keyword evidence="9" id="KW-0159">Chromosome partition</keyword>
<comment type="similarity">
    <text evidence="4">Belongs to the DASH complex DAM1 family.</text>
</comment>
<evidence type="ECO:0000256" key="4">
    <source>
        <dbReference type="ARBA" id="ARBA00010073"/>
    </source>
</evidence>
<dbReference type="AlphaFoldDB" id="A0A0C3PWZ4"/>
<keyword evidence="18" id="KW-1185">Reference proteome</keyword>
<reference evidence="17" key="3">
    <citation type="submission" date="2015-02" db="EMBL/GenBank/DDBJ databases">
        <title>Evolutionary Origins and Diversification of the Mycorrhizal Mutualists.</title>
        <authorList>
            <consortium name="DOE Joint Genome Institute"/>
            <consortium name="Mycorrhizal Genomics Consortium"/>
            <person name="Kohler A."/>
            <person name="Kuo A."/>
            <person name="Nagy L.G."/>
            <person name="Floudas D."/>
            <person name="Copeland A."/>
            <person name="Barry K.W."/>
            <person name="Cichocki N."/>
            <person name="Veneault-Fourrey C."/>
            <person name="LaButti K."/>
            <person name="Lindquist E.A."/>
            <person name="Lipzen A."/>
            <person name="Lundell T."/>
            <person name="Morin E."/>
            <person name="Murat C."/>
            <person name="Riley R."/>
            <person name="Ohm R."/>
            <person name="Sun H."/>
            <person name="Tunlid A."/>
            <person name="Henrissat B."/>
            <person name="Grigoriev I.V."/>
            <person name="Hibbett D.S."/>
            <person name="Martin F."/>
        </authorList>
    </citation>
    <scope>NUCLEOTIDE SEQUENCE</scope>
    <source>
        <strain evidence="17">MUT 4182</strain>
    </source>
</reference>
<evidence type="ECO:0000256" key="5">
    <source>
        <dbReference type="ARBA" id="ARBA00020497"/>
    </source>
</evidence>
<accession>A0A0C3PWZ4</accession>
<dbReference type="GO" id="GO:0042729">
    <property type="term" value="C:DASH complex"/>
    <property type="evidence" value="ECO:0007669"/>
    <property type="project" value="InterPro"/>
</dbReference>
<evidence type="ECO:0000256" key="2">
    <source>
        <dbReference type="ARBA" id="ARBA00004186"/>
    </source>
</evidence>
<sequence>MAPSDPAHRRTPLRRISHGSLSNLARSASQHPSESDPTRLNFLLPAFADLADEMASLHANLEKLNDLSYVLETFNESFASYLYALRMNAFCVEWEQAPGDTSFVLAAKAAEQAQAALSSLTLRPPSEAAANQDEEDPSAADRTYATEASPPPAKSTQAKPQGILKNATSGVSKAPSAAKKAALTAKEKKARDAKIDRVINVLPLEFRGNDPDLRRVMEGVIGSLMENEGGLRIAEIAKPPLLPQVKVNKCLIALVGRKVVEKETTKGAAIYHYRGIPDR</sequence>
<dbReference type="STRING" id="1051891.A0A0C3PWZ4"/>
<evidence type="ECO:0000256" key="1">
    <source>
        <dbReference type="ARBA" id="ARBA00004123"/>
    </source>
</evidence>
<evidence type="ECO:0000256" key="11">
    <source>
        <dbReference type="ARBA" id="ARBA00023212"/>
    </source>
</evidence>
<keyword evidence="6" id="KW-0158">Chromosome</keyword>
<dbReference type="Proteomes" id="UP000054248">
    <property type="component" value="Unassembled WGS sequence"/>
</dbReference>
<dbReference type="HOGENOM" id="CLU_066250_0_0_1"/>
<evidence type="ECO:0000256" key="8">
    <source>
        <dbReference type="ARBA" id="ARBA00022701"/>
    </source>
</evidence>
<comment type="subcellular location">
    <subcellularLocation>
        <location evidence="3">Chromosome</location>
        <location evidence="3">Centromere</location>
        <location evidence="3">Kinetochore</location>
    </subcellularLocation>
    <subcellularLocation>
        <location evidence="2">Cytoplasm</location>
        <location evidence="2">Cytoskeleton</location>
        <location evidence="2">Spindle</location>
    </subcellularLocation>
    <subcellularLocation>
        <location evidence="1">Nucleus</location>
    </subcellularLocation>
</comment>
<dbReference type="InterPro" id="IPR013962">
    <property type="entry name" value="DASH_Dam1"/>
</dbReference>
<evidence type="ECO:0000256" key="9">
    <source>
        <dbReference type="ARBA" id="ARBA00022829"/>
    </source>
</evidence>
<reference evidence="17 18" key="1">
    <citation type="submission" date="2014-04" db="EMBL/GenBank/DDBJ databases">
        <authorList>
            <consortium name="DOE Joint Genome Institute"/>
            <person name="Kuo A."/>
            <person name="Girlanda M."/>
            <person name="Perotto S."/>
            <person name="Kohler A."/>
            <person name="Nagy L.G."/>
            <person name="Floudas D."/>
            <person name="Copeland A."/>
            <person name="Barry K.W."/>
            <person name="Cichocki N."/>
            <person name="Veneault-Fourrey C."/>
            <person name="LaButti K."/>
            <person name="Lindquist E.A."/>
            <person name="Lipzen A."/>
            <person name="Lundell T."/>
            <person name="Morin E."/>
            <person name="Murat C."/>
            <person name="Sun H."/>
            <person name="Tunlid A."/>
            <person name="Henrissat B."/>
            <person name="Grigoriev I.V."/>
            <person name="Hibbett D.S."/>
            <person name="Martin F."/>
            <person name="Nordberg H.P."/>
            <person name="Cantor M.N."/>
            <person name="Hua S.X."/>
        </authorList>
    </citation>
    <scope>NUCLEOTIDE SEQUENCE [LARGE SCALE GENOMIC DNA]</scope>
    <source>
        <strain evidence="17 18">MUT 4182</strain>
    </source>
</reference>
<dbReference type="GO" id="GO:1990758">
    <property type="term" value="P:mitotic sister chromatid biorientation"/>
    <property type="evidence" value="ECO:0007669"/>
    <property type="project" value="TreeGrafter"/>
</dbReference>
<dbReference type="PANTHER" id="PTHR28113:SF1">
    <property type="entry name" value="DASH COMPLEX SUBUNIT DAM1"/>
    <property type="match status" value="1"/>
</dbReference>
<evidence type="ECO:0000256" key="14">
    <source>
        <dbReference type="ARBA" id="ARBA00030453"/>
    </source>
</evidence>
<evidence type="ECO:0000256" key="12">
    <source>
        <dbReference type="ARBA" id="ARBA00023242"/>
    </source>
</evidence>
<evidence type="ECO:0000256" key="3">
    <source>
        <dbReference type="ARBA" id="ARBA00004629"/>
    </source>
</evidence>
<proteinExistence type="inferred from homology"/>
<evidence type="ECO:0000313" key="16">
    <source>
        <dbReference type="EMBL" id="KIO16748.1"/>
    </source>
</evidence>
<gene>
    <name evidence="17" type="ORF">M407DRAFT_246109</name>
    <name evidence="16" type="ORF">M407DRAFT_246925</name>
</gene>
<keyword evidence="10" id="KW-0995">Kinetochore</keyword>
<evidence type="ECO:0000313" key="17">
    <source>
        <dbReference type="EMBL" id="KIO19590.1"/>
    </source>
</evidence>
<evidence type="ECO:0000256" key="15">
    <source>
        <dbReference type="SAM" id="MobiDB-lite"/>
    </source>
</evidence>
<evidence type="ECO:0000256" key="7">
    <source>
        <dbReference type="ARBA" id="ARBA00022490"/>
    </source>
</evidence>
<dbReference type="PANTHER" id="PTHR28113">
    <property type="entry name" value="DASH COMPLEX SUBUNIT DAM1"/>
    <property type="match status" value="1"/>
</dbReference>
<keyword evidence="13" id="KW-0137">Centromere</keyword>
<evidence type="ECO:0000313" key="18">
    <source>
        <dbReference type="Proteomes" id="UP000054248"/>
    </source>
</evidence>
<dbReference type="EMBL" id="KN823491">
    <property type="protein sequence ID" value="KIO16748.1"/>
    <property type="molecule type" value="Genomic_DNA"/>
</dbReference>
<organism evidence="17 18">
    <name type="scientific">Tulasnella calospora MUT 4182</name>
    <dbReference type="NCBI Taxonomy" id="1051891"/>
    <lineage>
        <taxon>Eukaryota</taxon>
        <taxon>Fungi</taxon>
        <taxon>Dikarya</taxon>
        <taxon>Basidiomycota</taxon>
        <taxon>Agaricomycotina</taxon>
        <taxon>Agaricomycetes</taxon>
        <taxon>Cantharellales</taxon>
        <taxon>Tulasnellaceae</taxon>
        <taxon>Tulasnella</taxon>
    </lineage>
</organism>
<protein>
    <recommendedName>
        <fullName evidence="5">DASH complex subunit DAM1</fullName>
    </recommendedName>
    <alternativeName>
        <fullName evidence="14">Outer kinetochore protein DAM1</fullName>
    </alternativeName>
</protein>
<name>A0A0C3PWZ4_9AGAM</name>
<feature type="region of interest" description="Disordered" evidence="15">
    <location>
        <begin position="122"/>
        <end position="161"/>
    </location>
</feature>
<keyword evidence="12" id="KW-0539">Nucleus</keyword>
<evidence type="ECO:0000256" key="10">
    <source>
        <dbReference type="ARBA" id="ARBA00022838"/>
    </source>
</evidence>
<keyword evidence="11" id="KW-0206">Cytoskeleton</keyword>
<dbReference type="GO" id="GO:1990537">
    <property type="term" value="C:mitotic spindle polar microtubule"/>
    <property type="evidence" value="ECO:0007669"/>
    <property type="project" value="TreeGrafter"/>
</dbReference>
<keyword evidence="7" id="KW-0963">Cytoplasm</keyword>
<dbReference type="OrthoDB" id="5586015at2759"/>
<dbReference type="GO" id="GO:0044732">
    <property type="term" value="C:mitotic spindle pole body"/>
    <property type="evidence" value="ECO:0007669"/>
    <property type="project" value="TreeGrafter"/>
</dbReference>
<reference evidence="18" key="2">
    <citation type="submission" date="2015-01" db="EMBL/GenBank/DDBJ databases">
        <title>Evolutionary Origins and Diversification of the Mycorrhizal Mutualists.</title>
        <authorList>
            <consortium name="DOE Joint Genome Institute"/>
            <consortium name="Mycorrhizal Genomics Consortium"/>
            <person name="Kohler A."/>
            <person name="Kuo A."/>
            <person name="Nagy L.G."/>
            <person name="Floudas D."/>
            <person name="Copeland A."/>
            <person name="Barry K.W."/>
            <person name="Cichocki N."/>
            <person name="Veneault-Fourrey C."/>
            <person name="LaButti K."/>
            <person name="Lindquist E.A."/>
            <person name="Lipzen A."/>
            <person name="Lundell T."/>
            <person name="Morin E."/>
            <person name="Murat C."/>
            <person name="Riley R."/>
            <person name="Ohm R."/>
            <person name="Sun H."/>
            <person name="Tunlid A."/>
            <person name="Henrissat B."/>
            <person name="Grigoriev I.V."/>
            <person name="Hibbett D.S."/>
            <person name="Martin F."/>
        </authorList>
    </citation>
    <scope>NUCLEOTIDE SEQUENCE [LARGE SCALE GENOMIC DNA]</scope>
    <source>
        <strain evidence="18">MUT 4182</strain>
    </source>
</reference>
<evidence type="ECO:0000256" key="13">
    <source>
        <dbReference type="ARBA" id="ARBA00023328"/>
    </source>
</evidence>
<keyword evidence="8" id="KW-0493">Microtubule</keyword>